<dbReference type="Pfam" id="PF00271">
    <property type="entry name" value="Helicase_C"/>
    <property type="match status" value="1"/>
</dbReference>
<feature type="region of interest" description="Disordered" evidence="6">
    <location>
        <begin position="1520"/>
        <end position="1561"/>
    </location>
</feature>
<dbReference type="SUPFAM" id="SSF52540">
    <property type="entry name" value="P-loop containing nucleoside triphosphate hydrolases"/>
    <property type="match status" value="2"/>
</dbReference>
<dbReference type="Gene3D" id="3.40.50.300">
    <property type="entry name" value="P-loop containing nucleotide triphosphate hydrolases"/>
    <property type="match status" value="1"/>
</dbReference>
<dbReference type="SUPFAM" id="SSF53335">
    <property type="entry name" value="S-adenosyl-L-methionine-dependent methyltransferases"/>
    <property type="match status" value="1"/>
</dbReference>
<keyword evidence="3" id="KW-0547">Nucleotide-binding</keyword>
<dbReference type="Pfam" id="PF00145">
    <property type="entry name" value="DNA_methylase"/>
    <property type="match status" value="1"/>
</dbReference>
<dbReference type="InterPro" id="IPR029063">
    <property type="entry name" value="SAM-dependent_MTases_sf"/>
</dbReference>
<protein>
    <recommendedName>
        <fullName evidence="7">Helicase C-terminal domain-containing protein</fullName>
    </recommendedName>
</protein>
<dbReference type="InterPro" id="IPR027417">
    <property type="entry name" value="P-loop_NTPase"/>
</dbReference>
<dbReference type="EMBL" id="ML220113">
    <property type="protein sequence ID" value="TGZ83578.1"/>
    <property type="molecule type" value="Genomic_DNA"/>
</dbReference>
<dbReference type="InterPro" id="IPR049730">
    <property type="entry name" value="SNF2/RAD54-like_C"/>
</dbReference>
<dbReference type="CDD" id="cd18793">
    <property type="entry name" value="SF2_C_SNF"/>
    <property type="match status" value="1"/>
</dbReference>
<organism evidence="8 9">
    <name type="scientific">Ascodesmis nigricans</name>
    <dbReference type="NCBI Taxonomy" id="341454"/>
    <lineage>
        <taxon>Eukaryota</taxon>
        <taxon>Fungi</taxon>
        <taxon>Dikarya</taxon>
        <taxon>Ascomycota</taxon>
        <taxon>Pezizomycotina</taxon>
        <taxon>Pezizomycetes</taxon>
        <taxon>Pezizales</taxon>
        <taxon>Ascodesmidaceae</taxon>
        <taxon>Ascodesmis</taxon>
    </lineage>
</organism>
<dbReference type="InterPro" id="IPR001525">
    <property type="entry name" value="C5_MeTfrase"/>
</dbReference>
<feature type="compositionally biased region" description="Basic and acidic residues" evidence="6">
    <location>
        <begin position="164"/>
        <end position="177"/>
    </location>
</feature>
<evidence type="ECO:0000313" key="8">
    <source>
        <dbReference type="EMBL" id="TGZ83578.1"/>
    </source>
</evidence>
<keyword evidence="9" id="KW-1185">Reference proteome</keyword>
<evidence type="ECO:0000256" key="3">
    <source>
        <dbReference type="ARBA" id="ARBA00022741"/>
    </source>
</evidence>
<dbReference type="InterPro" id="IPR038718">
    <property type="entry name" value="SNF2-like_sf"/>
</dbReference>
<feature type="region of interest" description="Disordered" evidence="6">
    <location>
        <begin position="1880"/>
        <end position="1925"/>
    </location>
</feature>
<dbReference type="GO" id="GO:0008168">
    <property type="term" value="F:methyltransferase activity"/>
    <property type="evidence" value="ECO:0007669"/>
    <property type="project" value="UniProtKB-KW"/>
</dbReference>
<dbReference type="InterPro" id="IPR001650">
    <property type="entry name" value="Helicase_C-like"/>
</dbReference>
<dbReference type="Gene3D" id="3.40.50.150">
    <property type="entry name" value="Vaccinia Virus protein VP39"/>
    <property type="match status" value="1"/>
</dbReference>
<name>A0A4S2N352_9PEZI</name>
<proteinExistence type="predicted"/>
<feature type="region of interest" description="Disordered" evidence="6">
    <location>
        <begin position="1"/>
        <end position="40"/>
    </location>
</feature>
<dbReference type="InterPro" id="IPR014001">
    <property type="entry name" value="Helicase_ATP-bd"/>
</dbReference>
<keyword evidence="4" id="KW-0378">Hydrolase</keyword>
<dbReference type="GO" id="GO:0005524">
    <property type="term" value="F:ATP binding"/>
    <property type="evidence" value="ECO:0007669"/>
    <property type="project" value="UniProtKB-KW"/>
</dbReference>
<dbReference type="STRING" id="341454.A0A4S2N352"/>
<feature type="compositionally biased region" description="Acidic residues" evidence="6">
    <location>
        <begin position="93"/>
        <end position="139"/>
    </location>
</feature>
<feature type="region of interest" description="Disordered" evidence="6">
    <location>
        <begin position="88"/>
        <end position="201"/>
    </location>
</feature>
<dbReference type="Proteomes" id="UP000298138">
    <property type="component" value="Unassembled WGS sequence"/>
</dbReference>
<evidence type="ECO:0000256" key="1">
    <source>
        <dbReference type="ARBA" id="ARBA00022603"/>
    </source>
</evidence>
<dbReference type="SMART" id="SM00487">
    <property type="entry name" value="DEXDc"/>
    <property type="match status" value="1"/>
</dbReference>
<dbReference type="Gene3D" id="3.40.50.10810">
    <property type="entry name" value="Tandem AAA-ATPase domain"/>
    <property type="match status" value="1"/>
</dbReference>
<gene>
    <name evidence="8" type="ORF">EX30DRAFT_327192</name>
</gene>
<evidence type="ECO:0000256" key="2">
    <source>
        <dbReference type="ARBA" id="ARBA00022679"/>
    </source>
</evidence>
<keyword evidence="2" id="KW-0808">Transferase</keyword>
<dbReference type="Pfam" id="PF00176">
    <property type="entry name" value="SNF2-rel_dom"/>
    <property type="match status" value="1"/>
</dbReference>
<evidence type="ECO:0000256" key="6">
    <source>
        <dbReference type="SAM" id="MobiDB-lite"/>
    </source>
</evidence>
<dbReference type="PANTHER" id="PTHR45626">
    <property type="entry name" value="TRANSCRIPTION TERMINATION FACTOR 2-RELATED"/>
    <property type="match status" value="1"/>
</dbReference>
<evidence type="ECO:0000256" key="5">
    <source>
        <dbReference type="ARBA" id="ARBA00022840"/>
    </source>
</evidence>
<keyword evidence="5" id="KW-0067">ATP-binding</keyword>
<feature type="compositionally biased region" description="Basic residues" evidence="6">
    <location>
        <begin position="178"/>
        <end position="188"/>
    </location>
</feature>
<keyword evidence="1" id="KW-0489">Methyltransferase</keyword>
<dbReference type="InterPro" id="IPR000330">
    <property type="entry name" value="SNF2_N"/>
</dbReference>
<dbReference type="GO" id="GO:0032259">
    <property type="term" value="P:methylation"/>
    <property type="evidence" value="ECO:0007669"/>
    <property type="project" value="UniProtKB-KW"/>
</dbReference>
<dbReference type="GO" id="GO:0016787">
    <property type="term" value="F:hydrolase activity"/>
    <property type="evidence" value="ECO:0007669"/>
    <property type="project" value="UniProtKB-KW"/>
</dbReference>
<dbReference type="InterPro" id="IPR050628">
    <property type="entry name" value="SNF2_RAD54_helicase_TF"/>
</dbReference>
<dbReference type="PANTHER" id="PTHR45626:SF26">
    <property type="entry name" value="FAMILY HELICASE, PUTATIVE (AFU_ORTHOLOGUE AFUA_2G09120)-RELATED"/>
    <property type="match status" value="1"/>
</dbReference>
<feature type="compositionally biased region" description="Basic and acidic residues" evidence="6">
    <location>
        <begin position="1894"/>
        <end position="1903"/>
    </location>
</feature>
<dbReference type="GO" id="GO:0006281">
    <property type="term" value="P:DNA repair"/>
    <property type="evidence" value="ECO:0007669"/>
    <property type="project" value="TreeGrafter"/>
</dbReference>
<dbReference type="OrthoDB" id="423221at2759"/>
<dbReference type="InParanoid" id="A0A4S2N352"/>
<feature type="compositionally biased region" description="Basic residues" evidence="6">
    <location>
        <begin position="144"/>
        <end position="153"/>
    </location>
</feature>
<accession>A0A4S2N352</accession>
<dbReference type="GO" id="GO:0005634">
    <property type="term" value="C:nucleus"/>
    <property type="evidence" value="ECO:0007669"/>
    <property type="project" value="TreeGrafter"/>
</dbReference>
<evidence type="ECO:0000256" key="4">
    <source>
        <dbReference type="ARBA" id="ARBA00022801"/>
    </source>
</evidence>
<dbReference type="PROSITE" id="PS51194">
    <property type="entry name" value="HELICASE_CTER"/>
    <property type="match status" value="1"/>
</dbReference>
<evidence type="ECO:0000259" key="7">
    <source>
        <dbReference type="PROSITE" id="PS51194"/>
    </source>
</evidence>
<reference evidence="8 9" key="1">
    <citation type="submission" date="2019-04" db="EMBL/GenBank/DDBJ databases">
        <title>Comparative genomics and transcriptomics to analyze fruiting body development in filamentous ascomycetes.</title>
        <authorList>
            <consortium name="DOE Joint Genome Institute"/>
            <person name="Lutkenhaus R."/>
            <person name="Traeger S."/>
            <person name="Breuer J."/>
            <person name="Kuo A."/>
            <person name="Lipzen A."/>
            <person name="Pangilinan J."/>
            <person name="Dilworth D."/>
            <person name="Sandor L."/>
            <person name="Poggeler S."/>
            <person name="Barry K."/>
            <person name="Grigoriev I.V."/>
            <person name="Nowrousian M."/>
        </authorList>
    </citation>
    <scope>NUCLEOTIDE SEQUENCE [LARGE SCALE GENOMIC DNA]</scope>
    <source>
        <strain evidence="8 9">CBS 389.68</strain>
    </source>
</reference>
<feature type="compositionally biased region" description="Acidic residues" evidence="6">
    <location>
        <begin position="1530"/>
        <end position="1543"/>
    </location>
</feature>
<feature type="domain" description="Helicase C-terminal" evidence="7">
    <location>
        <begin position="2090"/>
        <end position="2249"/>
    </location>
</feature>
<sequence>MSGFQGWNKIDGDGDVVMEDSEKPLKSASGNQRMTKVEIPRRQTALTDYFIAKPIPPTPKKKESAYIYISDEEYEDDYLFTTSIGRKRVLKDESDDDEAFIPDGASESEEEEISDALPTEDESMGEQEEEDVIGADEDEEKPKRVNGRTKVKGRAAPMPKGKRVKEEDRESDVDGPKEKKKKIKHKSIPKPCGIKIEPREGDLPPMSDLETIFLDILTRIPGALQDFMGPDKYRKLRVATMCSGTESPLLALNMFSRQIKKMGWGTLDIEHVFSCEIEPYKQAYIERNFKPPILFRDIRELGYDKATTAYGTLVDVPGDVGLLVAGTSCVDFSNLNNQQKSIEEGGESGDTFLGMMAWARKHRPAIIIQENVVGAAWGDMRAHYLRSGYTAEFSTQFDSKKYYIPHTRQRGYLCAFDTQKPGVASDLPNKWLHFAMSMQRTYTSTFEAFMLPDDDPRVHKARLEMAGDGRNGPTKSRTVDWERCEGRHNQDRKENKLGLGRPLTAWEEGGICKVLDFMWQDWGTKQVDRVLDLMDINYLKEAKKHGYDAMHKAGFWNLSQNVDRNTVGGLPRGICPCLTPHMIPFLAYRGGPMVGIETLHMQGLPIHELLLTRETSQQIQNLAGNAMSSTVVGTTMLCAMILAKDILPKPTKEELLNLKETEVDVYPNITGEDALVSRKLDLATTVDFDLNDIIMEAQKSSRLCICEGRSSITKTIILCCKECGYTVCNKCGGRPSHAFQQSEDPEDPSKIPEVEEYKAKNRLSPLSFEHKLKSFLPMRLQLSKVSQEDLDRVRTSDGDFSDMITEKDWKLWSKLALSALNGEFRFKALLRQEQWTVVYQAPHAKMELVLKPRRPEWRIFPLCPKDEGLNSRTRELCKHPVARMSLSRTSNPLFGKWDICLPTEVKFDISIKGQGTGVDGWKKALGLEDDESLQDTVWSHLKVSVPDDVKGTLERDISGRYKLLPNCGAAQASLHIRVSSEDDMDETPLFFFIDQTRILLGNDCFVFSEDHRRLAFDETRPVIAKLQPEFRQPHSDDDKVHKAKTTVRGHWVSLPRVKLSPPAVESASSGVLYQPGPRGLNFSAEINACEAAQALIVCKVPLQNQAEPIWPMKKWVEIDKIHEHLTYENLAWLTERIRSMKALSAWTEVDLPQNLHNCERCAPMQPPLKWVKMKGRYRAIEDTELAAPYERALKNRPAVIVTQLHLADNMLGTLRIGLNIPTLLHRALARFPANPLADKPKMSWRLVTDYVPSTMIQHSKYLLPSNRKDPHNPQPPHFRRDLRPEQLRSLYWMLRQEADDVKPFIEEEVAEQLFPELNWRAEGRVERPFKVLGGVVADEVGYGKTAISLGLIDSTQDYIQLPTKMDGMIPVKATIIVVPGHLSMQWPAEIVKFTGTRYKVLEIKNQGNLNKLSAKDIMGADIILVAASFFQSAAYLESLAKFSGSRPPPVSEGRRFVDWQKETLENLKEQVKLLRNDGVTAVKKMIEEKARYWDELLMQEAEVVRLKRVIGAAYIASKQESTGKRKRSDDDDSADISGDDSEESISRKMKKTKITGSSGKRSYTAGSDWNLSHKLTVGDWRHMKTPPLQMFHFNRIIVDEFTYIKGQIHAGITSLHGRSRWVLSGTPGLEDFNDIKTMALFLGIHLGIDDESEATKVNMRKIVKERTGVERFTAFEDLRSTYWHQRRHEVAQGFLDKFVRQNVAEIDEIPREEHIIPVHLPAAELAIYLELDNYLAASDYNIRKTRVRADNDRDRRTQEALGECKSADEALIKRCSHYEMQAKDEVNAVHACAAIVKSRKDQLASIRDDIRRGLLDCVRRYDEIGPEEWAETGWKDVFKIGVDAFHEGIGDADANHDIEVLIKEAMARGKPTKVVYVEGTEADPKIPNPPRAPPTKEEYEEYKKRKAQKKTDLDDDDQDEGAGGSGMILLNGQWKKFAKLTKKEKDQLLEQDTHVGGWPRTKSERYTQLKDKFFPLRNLVRNELVGRHRGLRFFRAVRDFQRLLLEKGTRTTDVDCAKCGKRKLDISEAAVFTLCGHTGCYDCLSELSKTIKCIAPKCDAAKNRKNVILKADDLGVEEKKDGDGKHFGRKLEKVVELIKEHIPKDDKVLLFVQFKDLLDKVAKVLKHHGIKFLQISGSADAQGKTVHEFQNSQGATGPKVMLLNVMQQSSSGANFTNANHAILLSPLLTETQYEYESSETQAIGRVLRYGQMKKVHIWRFMTENTIDTKVFVKRTGRERQLWEPVIYNL</sequence>
<evidence type="ECO:0000313" key="9">
    <source>
        <dbReference type="Proteomes" id="UP000298138"/>
    </source>
</evidence>
<dbReference type="GO" id="GO:0008094">
    <property type="term" value="F:ATP-dependent activity, acting on DNA"/>
    <property type="evidence" value="ECO:0007669"/>
    <property type="project" value="TreeGrafter"/>
</dbReference>